<sequence>MPSEAKVHATFAVTSGCVCFGSLHNIWSGSTVPIQGFPAVRPKPSGTIVIHELQYNIVAKNGTWNAYRLVDNRNNGVSAWYLSHSSVEPMQDIRRILRVAGSPYEDDGNTMNNDDTQREGVFVINRYDWGYYDRRYLEEIGEGVEEGQNDFLANSNSAGLVDYAWAQNQVQQWKEMRPSERPSSQAGIWMYSPHAEYMFCRFGFNETRDTAQSFLFFSSYTEFAQSSFEGLEEAIRKSETPRERFERQLQAEYDFSGIDELSKMVTPSDMGFASLQSPVPMDSQLTGPYKSDNVIFEELDIEQLRATSQRPQGGSPSRGFAGQWKRHIHELLNELTYYYLDRYIRPHIGFHGRAEDIASVIFPSFSEPRAGGLDSHLYRHFTQPDSDPVPGFDAHGVAERIEKFLASELNLSFPVDNIYPERACRVVAYLMTEILELANYRASDSLRPEIVPSDIRLSIYMDRDLFQTFQYSKAFWRGIE</sequence>
<name>A0AAV9VYJ2_9PEZI</name>
<keyword evidence="2" id="KW-1185">Reference proteome</keyword>
<dbReference type="SUPFAM" id="SSF47113">
    <property type="entry name" value="Histone-fold"/>
    <property type="match status" value="1"/>
</dbReference>
<comment type="caution">
    <text evidence="1">The sequence shown here is derived from an EMBL/GenBank/DDBJ whole genome shotgun (WGS) entry which is preliminary data.</text>
</comment>
<evidence type="ECO:0000313" key="1">
    <source>
        <dbReference type="EMBL" id="KAK6498552.1"/>
    </source>
</evidence>
<evidence type="ECO:0000313" key="2">
    <source>
        <dbReference type="Proteomes" id="UP001370758"/>
    </source>
</evidence>
<gene>
    <name evidence="1" type="ORF">TWF481_011140</name>
</gene>
<dbReference type="EMBL" id="JAVHJL010000008">
    <property type="protein sequence ID" value="KAK6498552.1"/>
    <property type="molecule type" value="Genomic_DNA"/>
</dbReference>
<organism evidence="1 2">
    <name type="scientific">Arthrobotrys musiformis</name>
    <dbReference type="NCBI Taxonomy" id="47236"/>
    <lineage>
        <taxon>Eukaryota</taxon>
        <taxon>Fungi</taxon>
        <taxon>Dikarya</taxon>
        <taxon>Ascomycota</taxon>
        <taxon>Pezizomycotina</taxon>
        <taxon>Orbiliomycetes</taxon>
        <taxon>Orbiliales</taxon>
        <taxon>Orbiliaceae</taxon>
        <taxon>Arthrobotrys</taxon>
    </lineage>
</organism>
<reference evidence="1 2" key="1">
    <citation type="submission" date="2023-08" db="EMBL/GenBank/DDBJ databases">
        <authorList>
            <person name="Palmer J.M."/>
        </authorList>
    </citation>
    <scope>NUCLEOTIDE SEQUENCE [LARGE SCALE GENOMIC DNA]</scope>
    <source>
        <strain evidence="1 2">TWF481</strain>
    </source>
</reference>
<dbReference type="Gene3D" id="1.10.20.10">
    <property type="entry name" value="Histone, subunit A"/>
    <property type="match status" value="1"/>
</dbReference>
<dbReference type="PROSITE" id="PS51257">
    <property type="entry name" value="PROKAR_LIPOPROTEIN"/>
    <property type="match status" value="1"/>
</dbReference>
<accession>A0AAV9VYJ2</accession>
<dbReference type="Proteomes" id="UP001370758">
    <property type="component" value="Unassembled WGS sequence"/>
</dbReference>
<dbReference type="InterPro" id="IPR009072">
    <property type="entry name" value="Histone-fold"/>
</dbReference>
<protein>
    <submittedName>
        <fullName evidence="1">Uncharacterized protein</fullName>
    </submittedName>
</protein>
<dbReference type="AlphaFoldDB" id="A0AAV9VYJ2"/>
<dbReference type="GO" id="GO:0046982">
    <property type="term" value="F:protein heterodimerization activity"/>
    <property type="evidence" value="ECO:0007669"/>
    <property type="project" value="InterPro"/>
</dbReference>
<proteinExistence type="predicted"/>